<keyword evidence="3" id="KW-1185">Reference proteome</keyword>
<name>A0A804N176_MAIZE</name>
<organism evidence="2 3">
    <name type="scientific">Zea mays</name>
    <name type="common">Maize</name>
    <dbReference type="NCBI Taxonomy" id="4577"/>
    <lineage>
        <taxon>Eukaryota</taxon>
        <taxon>Viridiplantae</taxon>
        <taxon>Streptophyta</taxon>
        <taxon>Embryophyta</taxon>
        <taxon>Tracheophyta</taxon>
        <taxon>Spermatophyta</taxon>
        <taxon>Magnoliopsida</taxon>
        <taxon>Liliopsida</taxon>
        <taxon>Poales</taxon>
        <taxon>Poaceae</taxon>
        <taxon>PACMAD clade</taxon>
        <taxon>Panicoideae</taxon>
        <taxon>Andropogonodae</taxon>
        <taxon>Andropogoneae</taxon>
        <taxon>Tripsacinae</taxon>
        <taxon>Zea</taxon>
    </lineage>
</organism>
<dbReference type="EnsemblPlants" id="Zm00001eb126940_T001">
    <property type="protein sequence ID" value="Zm00001eb126940_P001"/>
    <property type="gene ID" value="Zm00001eb126940"/>
</dbReference>
<evidence type="ECO:0000313" key="3">
    <source>
        <dbReference type="Proteomes" id="UP000007305"/>
    </source>
</evidence>
<reference evidence="2" key="3">
    <citation type="submission" date="2021-05" db="UniProtKB">
        <authorList>
            <consortium name="EnsemblPlants"/>
        </authorList>
    </citation>
    <scope>IDENTIFICATION</scope>
    <source>
        <strain evidence="2">cv. B73</strain>
    </source>
</reference>
<protein>
    <submittedName>
        <fullName evidence="2">Uncharacterized protein</fullName>
    </submittedName>
</protein>
<feature type="compositionally biased region" description="Basic and acidic residues" evidence="1">
    <location>
        <begin position="98"/>
        <end position="111"/>
    </location>
</feature>
<reference evidence="3" key="1">
    <citation type="submission" date="2015-12" db="EMBL/GenBank/DDBJ databases">
        <title>Update maize B73 reference genome by single molecule sequencing technologies.</title>
        <authorList>
            <consortium name="Maize Genome Sequencing Project"/>
            <person name="Ware D."/>
        </authorList>
    </citation>
    <scope>NUCLEOTIDE SEQUENCE [LARGE SCALE GENOMIC DNA]</scope>
    <source>
        <strain evidence="3">cv. B73</strain>
    </source>
</reference>
<accession>A0A804N176</accession>
<feature type="region of interest" description="Disordered" evidence="1">
    <location>
        <begin position="90"/>
        <end position="111"/>
    </location>
</feature>
<proteinExistence type="predicted"/>
<dbReference type="Gramene" id="Zm00001eb126940_T001">
    <property type="protein sequence ID" value="Zm00001eb126940_P001"/>
    <property type="gene ID" value="Zm00001eb126940"/>
</dbReference>
<dbReference type="InParanoid" id="A0A804N176"/>
<sequence length="111" mass="12535">MVVVYISSCLFVVKAKSPSKTRRQFAPPYCSRISRHAAQEVRTRSHINLVIRLLGGLGTAWHIHDAMAANKIIRSRLVLELVAKIRSGGSSCLPRRREKGERRGRSDRERG</sequence>
<dbReference type="AlphaFoldDB" id="A0A804N176"/>
<reference evidence="2" key="2">
    <citation type="submission" date="2019-07" db="EMBL/GenBank/DDBJ databases">
        <authorList>
            <person name="Seetharam A."/>
            <person name="Woodhouse M."/>
            <person name="Cannon E."/>
        </authorList>
    </citation>
    <scope>NUCLEOTIDE SEQUENCE [LARGE SCALE GENOMIC DNA]</scope>
    <source>
        <strain evidence="2">cv. B73</strain>
    </source>
</reference>
<dbReference type="Proteomes" id="UP000007305">
    <property type="component" value="Chromosome 3"/>
</dbReference>
<evidence type="ECO:0000256" key="1">
    <source>
        <dbReference type="SAM" id="MobiDB-lite"/>
    </source>
</evidence>
<evidence type="ECO:0000313" key="2">
    <source>
        <dbReference type="EnsemblPlants" id="Zm00001eb126940_P001"/>
    </source>
</evidence>